<evidence type="ECO:0000256" key="2">
    <source>
        <dbReference type="ARBA" id="ARBA00023315"/>
    </source>
</evidence>
<dbReference type="EMBL" id="FOMS01000001">
    <property type="protein sequence ID" value="SFD46343.1"/>
    <property type="molecule type" value="Genomic_DNA"/>
</dbReference>
<dbReference type="InterPro" id="IPR016181">
    <property type="entry name" value="Acyl_CoA_acyltransferase"/>
</dbReference>
<dbReference type="SUPFAM" id="SSF55729">
    <property type="entry name" value="Acyl-CoA N-acyltransferases (Nat)"/>
    <property type="match status" value="1"/>
</dbReference>
<dbReference type="AlphaFoldDB" id="A0A1I1SR16"/>
<keyword evidence="5" id="KW-1185">Reference proteome</keyword>
<organism evidence="4 5">
    <name type="scientific">Roseivivax sediminis</name>
    <dbReference type="NCBI Taxonomy" id="936889"/>
    <lineage>
        <taxon>Bacteria</taxon>
        <taxon>Pseudomonadati</taxon>
        <taxon>Pseudomonadota</taxon>
        <taxon>Alphaproteobacteria</taxon>
        <taxon>Rhodobacterales</taxon>
        <taxon>Roseobacteraceae</taxon>
        <taxon>Roseivivax</taxon>
    </lineage>
</organism>
<dbReference type="PANTHER" id="PTHR43877">
    <property type="entry name" value="AMINOALKYLPHOSPHONATE N-ACETYLTRANSFERASE-RELATED-RELATED"/>
    <property type="match status" value="1"/>
</dbReference>
<keyword evidence="4" id="KW-0689">Ribosomal protein</keyword>
<dbReference type="Pfam" id="PF13673">
    <property type="entry name" value="Acetyltransf_10"/>
    <property type="match status" value="1"/>
</dbReference>
<dbReference type="Proteomes" id="UP000325289">
    <property type="component" value="Unassembled WGS sequence"/>
</dbReference>
<evidence type="ECO:0000259" key="3">
    <source>
        <dbReference type="PROSITE" id="PS51186"/>
    </source>
</evidence>
<gene>
    <name evidence="4" type="ORF">SAMN04515678_101186</name>
</gene>
<dbReference type="PROSITE" id="PS51186">
    <property type="entry name" value="GNAT"/>
    <property type="match status" value="1"/>
</dbReference>
<protein>
    <submittedName>
        <fullName evidence="4">Ribosomal protein S18 acetylase RimI</fullName>
    </submittedName>
</protein>
<dbReference type="OrthoDB" id="118465at2"/>
<dbReference type="CDD" id="cd04301">
    <property type="entry name" value="NAT_SF"/>
    <property type="match status" value="1"/>
</dbReference>
<keyword evidence="2" id="KW-0012">Acyltransferase</keyword>
<dbReference type="GO" id="GO:0016747">
    <property type="term" value="F:acyltransferase activity, transferring groups other than amino-acyl groups"/>
    <property type="evidence" value="ECO:0007669"/>
    <property type="project" value="InterPro"/>
</dbReference>
<feature type="domain" description="N-acetyltransferase" evidence="3">
    <location>
        <begin position="7"/>
        <end position="170"/>
    </location>
</feature>
<reference evidence="4 5" key="1">
    <citation type="submission" date="2016-10" db="EMBL/GenBank/DDBJ databases">
        <authorList>
            <person name="Varghese N."/>
            <person name="Submissions S."/>
        </authorList>
    </citation>
    <scope>NUCLEOTIDE SEQUENCE [LARGE SCALE GENOMIC DNA]</scope>
    <source>
        <strain evidence="5">YIM D21,KCTC 23444,ACCC 10710</strain>
    </source>
</reference>
<name>A0A1I1SR16_9RHOB</name>
<accession>A0A1I1SR16</accession>
<sequence length="170" mass="18490">MSDLEALSIRTATPDDLGAVDALFQRSYPALLRPDYPPSVYVTSIPIISRAQPALLESGTFFLAEREGRVVGAGGWTEAAQGNARGVRRSVGHLRHVVTDHRRTRQGIGCALVSYVMRDAARAGVVELRCQSTLTAVPFYRAMGFEEVGPISIELPRGIGFPAVLMRRPL</sequence>
<keyword evidence="1" id="KW-0808">Transferase</keyword>
<dbReference type="GO" id="GO:0005840">
    <property type="term" value="C:ribosome"/>
    <property type="evidence" value="ECO:0007669"/>
    <property type="project" value="UniProtKB-KW"/>
</dbReference>
<proteinExistence type="predicted"/>
<dbReference type="InterPro" id="IPR050832">
    <property type="entry name" value="Bact_Acetyltransf"/>
</dbReference>
<dbReference type="InterPro" id="IPR000182">
    <property type="entry name" value="GNAT_dom"/>
</dbReference>
<keyword evidence="4" id="KW-0687">Ribonucleoprotein</keyword>
<evidence type="ECO:0000256" key="1">
    <source>
        <dbReference type="ARBA" id="ARBA00022679"/>
    </source>
</evidence>
<evidence type="ECO:0000313" key="5">
    <source>
        <dbReference type="Proteomes" id="UP000325289"/>
    </source>
</evidence>
<dbReference type="RefSeq" id="WP_149753998.1">
    <property type="nucleotide sequence ID" value="NZ_FOMS01000001.1"/>
</dbReference>
<evidence type="ECO:0000313" key="4">
    <source>
        <dbReference type="EMBL" id="SFD46343.1"/>
    </source>
</evidence>
<dbReference type="Gene3D" id="3.40.630.30">
    <property type="match status" value="1"/>
</dbReference>